<dbReference type="InterPro" id="IPR011990">
    <property type="entry name" value="TPR-like_helical_dom_sf"/>
</dbReference>
<reference evidence="1 2" key="1">
    <citation type="submission" date="2020-10" db="EMBL/GenBank/DDBJ databases">
        <title>The Coptis chinensis genome and diversification of protoberbering-type alkaloids.</title>
        <authorList>
            <person name="Wang B."/>
            <person name="Shu S."/>
            <person name="Song C."/>
            <person name="Liu Y."/>
        </authorList>
    </citation>
    <scope>NUCLEOTIDE SEQUENCE [LARGE SCALE GENOMIC DNA]</scope>
    <source>
        <strain evidence="1">HL-2020</strain>
        <tissue evidence="1">Leaf</tissue>
    </source>
</reference>
<gene>
    <name evidence="1" type="ORF">IFM89_032314</name>
</gene>
<protein>
    <submittedName>
        <fullName evidence="1">Uncharacterized protein</fullName>
    </submittedName>
</protein>
<dbReference type="Gene3D" id="1.25.40.10">
    <property type="entry name" value="Tetratricopeptide repeat domain"/>
    <property type="match status" value="1"/>
</dbReference>
<evidence type="ECO:0000313" key="2">
    <source>
        <dbReference type="Proteomes" id="UP000631114"/>
    </source>
</evidence>
<accession>A0A835IFK6</accession>
<dbReference type="GO" id="GO:0005737">
    <property type="term" value="C:cytoplasm"/>
    <property type="evidence" value="ECO:0007669"/>
    <property type="project" value="TreeGrafter"/>
</dbReference>
<dbReference type="AlphaFoldDB" id="A0A835IFK6"/>
<proteinExistence type="predicted"/>
<dbReference type="PANTHER" id="PTHR12601:SF6">
    <property type="entry name" value="CLUSTERED MITOCHONDRIA PROTEIN HOMOLOG"/>
    <property type="match status" value="1"/>
</dbReference>
<dbReference type="Proteomes" id="UP000631114">
    <property type="component" value="Unassembled WGS sequence"/>
</dbReference>
<dbReference type="EMBL" id="JADFTS010000003">
    <property type="protein sequence ID" value="KAF9616761.1"/>
    <property type="molecule type" value="Genomic_DNA"/>
</dbReference>
<dbReference type="PANTHER" id="PTHR12601">
    <property type="entry name" value="EUKARYOTIC TRANSLATION INITIATION FACTOR 3 SUBUNIT EIF-3"/>
    <property type="match status" value="1"/>
</dbReference>
<sequence>MNSFQRRQKYDFDAAAPFQTSDIFDLQPVVKHSVPVCSEARDLVETGKVRLVEGMLNKAYTLFSEAFSMLQQVIGPMHREVANCCCYDVPGHWKMNTALRYLQEPLKKNEHLLGEEHIQTAACYHALAIAFNSLKKNDRLLGEEHIQTAACFPTLAIAFSCMGAFKLSLHHEKKTYDILVKQLGEEVQGRGILRTGSRHLRCASFSREDKAHAGLGTGLASLDSKKQKTKSKSALSLSIPPKQYL</sequence>
<dbReference type="InterPro" id="IPR027523">
    <property type="entry name" value="CLU_prot"/>
</dbReference>
<name>A0A835IFK6_9MAGN</name>
<organism evidence="1 2">
    <name type="scientific">Coptis chinensis</name>
    <dbReference type="NCBI Taxonomy" id="261450"/>
    <lineage>
        <taxon>Eukaryota</taxon>
        <taxon>Viridiplantae</taxon>
        <taxon>Streptophyta</taxon>
        <taxon>Embryophyta</taxon>
        <taxon>Tracheophyta</taxon>
        <taxon>Spermatophyta</taxon>
        <taxon>Magnoliopsida</taxon>
        <taxon>Ranunculales</taxon>
        <taxon>Ranunculaceae</taxon>
        <taxon>Coptidoideae</taxon>
        <taxon>Coptis</taxon>
    </lineage>
</organism>
<keyword evidence="2" id="KW-1185">Reference proteome</keyword>
<comment type="caution">
    <text evidence="1">The sequence shown here is derived from an EMBL/GenBank/DDBJ whole genome shotgun (WGS) entry which is preliminary data.</text>
</comment>
<dbReference type="OrthoDB" id="5390271at2759"/>
<evidence type="ECO:0000313" key="1">
    <source>
        <dbReference type="EMBL" id="KAF9616761.1"/>
    </source>
</evidence>